<dbReference type="AlphaFoldDB" id="A0A1H0U3L8"/>
<evidence type="ECO:0000313" key="2">
    <source>
        <dbReference type="Proteomes" id="UP000198597"/>
    </source>
</evidence>
<protein>
    <submittedName>
        <fullName evidence="1">Uncharacterized protein</fullName>
    </submittedName>
</protein>
<proteinExistence type="predicted"/>
<gene>
    <name evidence="1" type="ORF">SAMN04488529_10921</name>
</gene>
<evidence type="ECO:0000313" key="1">
    <source>
        <dbReference type="EMBL" id="SDP60568.1"/>
    </source>
</evidence>
<name>A0A1H0U3L8_9CLOT</name>
<dbReference type="Proteomes" id="UP000198597">
    <property type="component" value="Unassembled WGS sequence"/>
</dbReference>
<accession>A0A1H0U3L8</accession>
<dbReference type="EMBL" id="FNJM01000009">
    <property type="protein sequence ID" value="SDP60568.1"/>
    <property type="molecule type" value="Genomic_DNA"/>
</dbReference>
<keyword evidence="2" id="KW-1185">Reference proteome</keyword>
<organism evidence="1 2">
    <name type="scientific">Clostridium gasigenes</name>
    <dbReference type="NCBI Taxonomy" id="94869"/>
    <lineage>
        <taxon>Bacteria</taxon>
        <taxon>Bacillati</taxon>
        <taxon>Bacillota</taxon>
        <taxon>Clostridia</taxon>
        <taxon>Eubacteriales</taxon>
        <taxon>Clostridiaceae</taxon>
        <taxon>Clostridium</taxon>
    </lineage>
</organism>
<sequence length="35" mass="4199">MFEFNLKDAKWFFEPKDYVIGNNSVEIITDPNNDF</sequence>
<reference evidence="1 2" key="1">
    <citation type="submission" date="2016-10" db="EMBL/GenBank/DDBJ databases">
        <authorList>
            <person name="de Groot N.N."/>
        </authorList>
    </citation>
    <scope>NUCLEOTIDE SEQUENCE [LARGE SCALE GENOMIC DNA]</scope>
    <source>
        <strain evidence="1 2">DSM 12272</strain>
    </source>
</reference>